<evidence type="ECO:0000313" key="8">
    <source>
        <dbReference type="RefSeq" id="XP_030550052.1"/>
    </source>
</evidence>
<dbReference type="SUPFAM" id="SSF101941">
    <property type="entry name" value="NAC domain"/>
    <property type="match status" value="1"/>
</dbReference>
<keyword evidence="1" id="KW-0805">Transcription regulation</keyword>
<dbReference type="PROSITE" id="PS51005">
    <property type="entry name" value="NAC"/>
    <property type="match status" value="1"/>
</dbReference>
<dbReference type="GO" id="GO:0006355">
    <property type="term" value="P:regulation of DNA-templated transcription"/>
    <property type="evidence" value="ECO:0007669"/>
    <property type="project" value="InterPro"/>
</dbReference>
<dbReference type="KEGG" id="rarg:115754977"/>
<feature type="domain" description="NAC" evidence="6">
    <location>
        <begin position="29"/>
        <end position="175"/>
    </location>
</feature>
<keyword evidence="3" id="KW-0804">Transcription</keyword>
<organism evidence="7 8">
    <name type="scientific">Rhodamnia argentea</name>
    <dbReference type="NCBI Taxonomy" id="178133"/>
    <lineage>
        <taxon>Eukaryota</taxon>
        <taxon>Viridiplantae</taxon>
        <taxon>Streptophyta</taxon>
        <taxon>Embryophyta</taxon>
        <taxon>Tracheophyta</taxon>
        <taxon>Spermatophyta</taxon>
        <taxon>Magnoliopsida</taxon>
        <taxon>eudicotyledons</taxon>
        <taxon>Gunneridae</taxon>
        <taxon>Pentapetalae</taxon>
        <taxon>rosids</taxon>
        <taxon>malvids</taxon>
        <taxon>Myrtales</taxon>
        <taxon>Myrtaceae</taxon>
        <taxon>Myrtoideae</taxon>
        <taxon>Myrteae</taxon>
        <taxon>Australasian group</taxon>
        <taxon>Rhodamnia</taxon>
    </lineage>
</organism>
<keyword evidence="2" id="KW-0238">DNA-binding</keyword>
<name>A0A8B8QUR3_9MYRT</name>
<dbReference type="RefSeq" id="XP_030550052.1">
    <property type="nucleotide sequence ID" value="XM_030694192.1"/>
</dbReference>
<dbReference type="Proteomes" id="UP000827889">
    <property type="component" value="Chromosome 5"/>
</dbReference>
<feature type="compositionally biased region" description="Basic and acidic residues" evidence="5">
    <location>
        <begin position="237"/>
        <end position="252"/>
    </location>
</feature>
<dbReference type="GeneID" id="115754977"/>
<dbReference type="PANTHER" id="PTHR31744:SF210">
    <property type="entry name" value="NAC DOMAIN-CONTAINING PROTEIN 86-LIKE"/>
    <property type="match status" value="1"/>
</dbReference>
<evidence type="ECO:0000259" key="6">
    <source>
        <dbReference type="PROSITE" id="PS51005"/>
    </source>
</evidence>
<gene>
    <name evidence="8" type="primary">LOC115754977</name>
</gene>
<proteinExistence type="predicted"/>
<keyword evidence="7" id="KW-1185">Reference proteome</keyword>
<feature type="compositionally biased region" description="Polar residues" evidence="5">
    <location>
        <begin position="328"/>
        <end position="339"/>
    </location>
</feature>
<sequence length="397" mass="44456">MNSQAPSSLKLAANVASSSVPPQDSHSVVAPGFRFRPTEQELILYYLGRKVLGLPLYTNVVPDIDIYKFEPHEVPEKVGGDLEWYFFSKLDKKYETGVRVNRSTKRGYWKVTGPEHKIKYGTQVIGQKRFLVYYAGQTKVGRRTDWVMHEYRLMDATLQVPQARDVYVVSRLFWKGNSEEEGDQVHDDTVAPADVALQPLAELGSDEMAPAAYARVIRKRSPRKTLDLLTNFDGEGRYENLEETSSAREDAPTHPVKRPRNAEANGPQNLSPGDQEPNSSNSVAGAVPSLTLSLACPASKTAPEQQEQRQIAMPEPVPQQAVEPPWRTTVQTSPNSTRATAAEQRGQRRIAIPQPVPQQAVEPQQTTAVQTWPEIRLTIERETVKRQTSEDQCVKDV</sequence>
<dbReference type="AlphaFoldDB" id="A0A8B8QUR3"/>
<feature type="compositionally biased region" description="Polar residues" evidence="5">
    <location>
        <begin position="266"/>
        <end position="283"/>
    </location>
</feature>
<feature type="region of interest" description="Disordered" evidence="5">
    <location>
        <begin position="237"/>
        <end position="285"/>
    </location>
</feature>
<reference evidence="8" key="1">
    <citation type="submission" date="2025-08" db="UniProtKB">
        <authorList>
            <consortium name="RefSeq"/>
        </authorList>
    </citation>
    <scope>IDENTIFICATION</scope>
    <source>
        <tissue evidence="8">Leaf</tissue>
    </source>
</reference>
<dbReference type="GO" id="GO:0003677">
    <property type="term" value="F:DNA binding"/>
    <property type="evidence" value="ECO:0007669"/>
    <property type="project" value="UniProtKB-KW"/>
</dbReference>
<evidence type="ECO:0000256" key="1">
    <source>
        <dbReference type="ARBA" id="ARBA00023015"/>
    </source>
</evidence>
<accession>A0A8B8QUR3</accession>
<dbReference type="InterPro" id="IPR036093">
    <property type="entry name" value="NAC_dom_sf"/>
</dbReference>
<dbReference type="Pfam" id="PF02365">
    <property type="entry name" value="NAM"/>
    <property type="match status" value="1"/>
</dbReference>
<dbReference type="PANTHER" id="PTHR31744">
    <property type="entry name" value="PROTEIN CUP-SHAPED COTYLEDON 2-RELATED"/>
    <property type="match status" value="1"/>
</dbReference>
<dbReference type="OrthoDB" id="1157535at2759"/>
<evidence type="ECO:0000256" key="5">
    <source>
        <dbReference type="SAM" id="MobiDB-lite"/>
    </source>
</evidence>
<evidence type="ECO:0000256" key="2">
    <source>
        <dbReference type="ARBA" id="ARBA00023125"/>
    </source>
</evidence>
<feature type="region of interest" description="Disordered" evidence="5">
    <location>
        <begin position="297"/>
        <end position="346"/>
    </location>
</feature>
<dbReference type="Gene3D" id="2.170.150.80">
    <property type="entry name" value="NAC domain"/>
    <property type="match status" value="1"/>
</dbReference>
<keyword evidence="4" id="KW-0539">Nucleus</keyword>
<dbReference type="InterPro" id="IPR003441">
    <property type="entry name" value="NAC-dom"/>
</dbReference>
<evidence type="ECO:0000313" key="7">
    <source>
        <dbReference type="Proteomes" id="UP000827889"/>
    </source>
</evidence>
<protein>
    <submittedName>
        <fullName evidence="8">NAC domain-containing protein 22-like</fullName>
    </submittedName>
</protein>
<evidence type="ECO:0000256" key="4">
    <source>
        <dbReference type="ARBA" id="ARBA00023242"/>
    </source>
</evidence>
<evidence type="ECO:0000256" key="3">
    <source>
        <dbReference type="ARBA" id="ARBA00023163"/>
    </source>
</evidence>